<dbReference type="EMBL" id="MT143879">
    <property type="protein sequence ID" value="QJB04305.1"/>
    <property type="molecule type" value="Genomic_DNA"/>
</dbReference>
<organism evidence="1">
    <name type="scientific">viral metagenome</name>
    <dbReference type="NCBI Taxonomy" id="1070528"/>
    <lineage>
        <taxon>unclassified sequences</taxon>
        <taxon>metagenomes</taxon>
        <taxon>organismal metagenomes</taxon>
    </lineage>
</organism>
<sequence>MIIKEQRGKQCPLGYDFDVGDVSCEECDHFIHEFSEHVNEQGVNASDEYCKLLKEAEG</sequence>
<evidence type="ECO:0000313" key="1">
    <source>
        <dbReference type="EMBL" id="QJA98972.1"/>
    </source>
</evidence>
<protein>
    <submittedName>
        <fullName evidence="1">Uncharacterized protein</fullName>
    </submittedName>
</protein>
<accession>A0A6M3LZL6</accession>
<proteinExistence type="predicted"/>
<dbReference type="AlphaFoldDB" id="A0A6M3LZL6"/>
<evidence type="ECO:0000313" key="2">
    <source>
        <dbReference type="EMBL" id="QJB04305.1"/>
    </source>
</evidence>
<dbReference type="EMBL" id="MT143621">
    <property type="protein sequence ID" value="QJA98972.1"/>
    <property type="molecule type" value="Genomic_DNA"/>
</dbReference>
<gene>
    <name evidence="1" type="ORF">MM171A01422_0005</name>
    <name evidence="2" type="ORF">MM171B00346_0017</name>
</gene>
<name>A0A6M3LZL6_9ZZZZ</name>
<reference evidence="1" key="1">
    <citation type="submission" date="2020-03" db="EMBL/GenBank/DDBJ databases">
        <title>The deep terrestrial virosphere.</title>
        <authorList>
            <person name="Holmfeldt K."/>
            <person name="Nilsson E."/>
            <person name="Simone D."/>
            <person name="Lopez-Fernandez M."/>
            <person name="Wu X."/>
            <person name="de Brujin I."/>
            <person name="Lundin D."/>
            <person name="Andersson A."/>
            <person name="Bertilsson S."/>
            <person name="Dopson M."/>
        </authorList>
    </citation>
    <scope>NUCLEOTIDE SEQUENCE</scope>
    <source>
        <strain evidence="1">MM171A01422</strain>
        <strain evidence="2">MM171B00346</strain>
    </source>
</reference>